<comment type="caution">
    <text evidence="10">The sequence shown here is derived from an EMBL/GenBank/DDBJ whole genome shotgun (WGS) entry which is preliminary data.</text>
</comment>
<evidence type="ECO:0000256" key="3">
    <source>
        <dbReference type="ARBA" id="ARBA00022605"/>
    </source>
</evidence>
<dbReference type="PANTHER" id="PTHR21022">
    <property type="entry name" value="PREPHENATE DEHYDRATASE P PROTEIN"/>
    <property type="match status" value="1"/>
</dbReference>
<evidence type="ECO:0000256" key="7">
    <source>
        <dbReference type="ARBA" id="ARBA00047848"/>
    </source>
</evidence>
<evidence type="ECO:0000256" key="5">
    <source>
        <dbReference type="ARBA" id="ARBA00023222"/>
    </source>
</evidence>
<dbReference type="Gene3D" id="3.30.70.260">
    <property type="match status" value="1"/>
</dbReference>
<evidence type="ECO:0000256" key="6">
    <source>
        <dbReference type="ARBA" id="ARBA00023239"/>
    </source>
</evidence>
<keyword evidence="11" id="KW-1185">Reference proteome</keyword>
<reference evidence="11" key="1">
    <citation type="journal article" date="2019" name="Int. J. Syst. Evol. Microbiol.">
        <title>The Global Catalogue of Microorganisms (GCM) 10K type strain sequencing project: providing services to taxonomists for standard genome sequencing and annotation.</title>
        <authorList>
            <consortium name="The Broad Institute Genomics Platform"/>
            <consortium name="The Broad Institute Genome Sequencing Center for Infectious Disease"/>
            <person name="Wu L."/>
            <person name="Ma J."/>
        </authorList>
    </citation>
    <scope>NUCLEOTIDE SEQUENCE [LARGE SCALE GENOMIC DNA]</scope>
    <source>
        <strain evidence="11">CGMCC 4.7466</strain>
    </source>
</reference>
<dbReference type="EC" id="4.2.1.51" evidence="2"/>
<keyword evidence="5" id="KW-0584">Phenylalanine biosynthesis</keyword>
<evidence type="ECO:0000259" key="8">
    <source>
        <dbReference type="PROSITE" id="PS51171"/>
    </source>
</evidence>
<comment type="pathway">
    <text evidence="1">Amino-acid biosynthesis; L-phenylalanine biosynthesis; phenylpyruvate from prephenate: step 1/1.</text>
</comment>
<organism evidence="10 11">
    <name type="scientific">Negadavirga shengliensis</name>
    <dbReference type="NCBI Taxonomy" id="1389218"/>
    <lineage>
        <taxon>Bacteria</taxon>
        <taxon>Pseudomonadati</taxon>
        <taxon>Bacteroidota</taxon>
        <taxon>Cytophagia</taxon>
        <taxon>Cytophagales</taxon>
        <taxon>Cyclobacteriaceae</taxon>
        <taxon>Negadavirga</taxon>
    </lineage>
</organism>
<feature type="domain" description="Prephenate dehydratase" evidence="8">
    <location>
        <begin position="7"/>
        <end position="184"/>
    </location>
</feature>
<dbReference type="Proteomes" id="UP001595818">
    <property type="component" value="Unassembled WGS sequence"/>
</dbReference>
<evidence type="ECO:0000313" key="11">
    <source>
        <dbReference type="Proteomes" id="UP001595818"/>
    </source>
</evidence>
<feature type="domain" description="ACT" evidence="9">
    <location>
        <begin position="197"/>
        <end position="273"/>
    </location>
</feature>
<sequence>MDKNNLKIAIQGVLGSFHHQVAQQYFGEDIEVAGFNTFEEVAKSVESGNADFAVMAIENSIAGAILPNYDIIDRHDLFVRDECYLPISHNLMALPGQKLEDIKEARSHPMALLQCKVFFAALPAIKLVDDVDTAYVAKVIADSQKKGVAAVASKKAAEFYGLEILASDIQTVKNNFTRFIVLQREKPKQDVIPTKASMKITIHNQKGALAKLLTIMSEHDLDLTKIQSIPVISKPWEYAFFIDTLIGDFSEFKEAIGKIRQSYGEVKIFGEYQNRKE</sequence>
<evidence type="ECO:0000256" key="4">
    <source>
        <dbReference type="ARBA" id="ARBA00023141"/>
    </source>
</evidence>
<dbReference type="PANTHER" id="PTHR21022:SF19">
    <property type="entry name" value="PREPHENATE DEHYDRATASE-RELATED"/>
    <property type="match status" value="1"/>
</dbReference>
<dbReference type="InterPro" id="IPR002912">
    <property type="entry name" value="ACT_dom"/>
</dbReference>
<comment type="catalytic activity">
    <reaction evidence="7">
        <text>prephenate + H(+) = 3-phenylpyruvate + CO2 + H2O</text>
        <dbReference type="Rhea" id="RHEA:21648"/>
        <dbReference type="ChEBI" id="CHEBI:15377"/>
        <dbReference type="ChEBI" id="CHEBI:15378"/>
        <dbReference type="ChEBI" id="CHEBI:16526"/>
        <dbReference type="ChEBI" id="CHEBI:18005"/>
        <dbReference type="ChEBI" id="CHEBI:29934"/>
        <dbReference type="EC" id="4.2.1.51"/>
    </reaction>
</comment>
<dbReference type="Gene3D" id="3.40.190.10">
    <property type="entry name" value="Periplasmic binding protein-like II"/>
    <property type="match status" value="2"/>
</dbReference>
<keyword evidence="6" id="KW-0456">Lyase</keyword>
<accession>A0ABV9T733</accession>
<keyword evidence="4" id="KW-0057">Aromatic amino acid biosynthesis</keyword>
<proteinExistence type="predicted"/>
<dbReference type="CDD" id="cd04905">
    <property type="entry name" value="ACT_CM-PDT"/>
    <property type="match status" value="1"/>
</dbReference>
<protein>
    <recommendedName>
        <fullName evidence="2">prephenate dehydratase</fullName>
        <ecNumber evidence="2">4.2.1.51</ecNumber>
    </recommendedName>
</protein>
<dbReference type="SUPFAM" id="SSF53850">
    <property type="entry name" value="Periplasmic binding protein-like II"/>
    <property type="match status" value="1"/>
</dbReference>
<dbReference type="RefSeq" id="WP_377068074.1">
    <property type="nucleotide sequence ID" value="NZ_JBHSJJ010000017.1"/>
</dbReference>
<dbReference type="Pfam" id="PF00800">
    <property type="entry name" value="PDT"/>
    <property type="match status" value="1"/>
</dbReference>
<keyword evidence="3" id="KW-0028">Amino-acid biosynthesis</keyword>
<dbReference type="EMBL" id="JBHSJJ010000017">
    <property type="protein sequence ID" value="MFC4874332.1"/>
    <property type="molecule type" value="Genomic_DNA"/>
</dbReference>
<evidence type="ECO:0000313" key="10">
    <source>
        <dbReference type="EMBL" id="MFC4874332.1"/>
    </source>
</evidence>
<dbReference type="CDD" id="cd13631">
    <property type="entry name" value="PBP2_Ct-PDT_like"/>
    <property type="match status" value="1"/>
</dbReference>
<name>A0ABV9T733_9BACT</name>
<evidence type="ECO:0000256" key="1">
    <source>
        <dbReference type="ARBA" id="ARBA00004741"/>
    </source>
</evidence>
<dbReference type="PROSITE" id="PS51171">
    <property type="entry name" value="PREPHENATE_DEHYDR_3"/>
    <property type="match status" value="1"/>
</dbReference>
<dbReference type="SUPFAM" id="SSF55021">
    <property type="entry name" value="ACT-like"/>
    <property type="match status" value="1"/>
</dbReference>
<dbReference type="InterPro" id="IPR045865">
    <property type="entry name" value="ACT-like_dom_sf"/>
</dbReference>
<dbReference type="InterPro" id="IPR001086">
    <property type="entry name" value="Preph_deHydtase"/>
</dbReference>
<gene>
    <name evidence="10" type="ORF">ACFPFU_21695</name>
</gene>
<evidence type="ECO:0000256" key="2">
    <source>
        <dbReference type="ARBA" id="ARBA00013147"/>
    </source>
</evidence>
<evidence type="ECO:0000259" key="9">
    <source>
        <dbReference type="PROSITE" id="PS51671"/>
    </source>
</evidence>
<dbReference type="PROSITE" id="PS51671">
    <property type="entry name" value="ACT"/>
    <property type="match status" value="1"/>
</dbReference>